<evidence type="ECO:0000313" key="3">
    <source>
        <dbReference type="EMBL" id="QDT38631.1"/>
    </source>
</evidence>
<evidence type="ECO:0000256" key="1">
    <source>
        <dbReference type="ARBA" id="ARBA00022676"/>
    </source>
</evidence>
<sequence length="264" mass="29394">MSTATIAPQRLRHVRIFDIDIAAASLAETADHVVGWFDESQFEARFVVTPNVDHIVMLRENEELHEAYRTASLVTADGAPLVLAARLLGRPLPERVAGSDLVPAIFDRASIERSITVFLLGAVPGVAARAAEQIELRWPHVTVVGTDSPPLGFEHSTAESDRIVEKIAEVSPDVLVVGFGAPKQELWVARHSDRIEAKAVLCAGATIDFLAGEKMRAPRWAQRIGMEWLHRLASEPRRLFKRYFRDACVFPRIVLSEWLHRPTT</sequence>
<dbReference type="InterPro" id="IPR004629">
    <property type="entry name" value="WecG_TagA_CpsF"/>
</dbReference>
<dbReference type="AlphaFoldDB" id="A0A517R434"/>
<dbReference type="KEGG" id="svp:Pan189_30260"/>
<protein>
    <submittedName>
        <fullName evidence="3">N-acetylmannosaminyltransferase</fullName>
        <ecNumber evidence="3">2.4.1.187</ecNumber>
    </submittedName>
</protein>
<dbReference type="Proteomes" id="UP000317318">
    <property type="component" value="Chromosome"/>
</dbReference>
<dbReference type="EC" id="2.4.1.187" evidence="3"/>
<proteinExistence type="predicted"/>
<dbReference type="CDD" id="cd06533">
    <property type="entry name" value="Glyco_transf_WecG_TagA"/>
    <property type="match status" value="1"/>
</dbReference>
<evidence type="ECO:0000256" key="2">
    <source>
        <dbReference type="ARBA" id="ARBA00022679"/>
    </source>
</evidence>
<dbReference type="PANTHER" id="PTHR34136">
    <property type="match status" value="1"/>
</dbReference>
<keyword evidence="2 3" id="KW-0808">Transferase</keyword>
<dbReference type="OrthoDB" id="9771846at2"/>
<dbReference type="Pfam" id="PF03808">
    <property type="entry name" value="Glyco_tran_WecG"/>
    <property type="match status" value="1"/>
</dbReference>
<name>A0A517R434_9PLAN</name>
<dbReference type="EMBL" id="CP036268">
    <property type="protein sequence ID" value="QDT38631.1"/>
    <property type="molecule type" value="Genomic_DNA"/>
</dbReference>
<dbReference type="NCBIfam" id="TIGR00696">
    <property type="entry name" value="wecG_tagA_cpsF"/>
    <property type="match status" value="1"/>
</dbReference>
<gene>
    <name evidence="3" type="primary">tagA</name>
    <name evidence="3" type="ORF">Pan189_30260</name>
</gene>
<dbReference type="GO" id="GO:0047244">
    <property type="term" value="F:N-acetylglucosaminyldiphosphoundecaprenol N-acetyl-beta-D-mannosaminyltransferase activity"/>
    <property type="evidence" value="ECO:0007669"/>
    <property type="project" value="UniProtKB-EC"/>
</dbReference>
<keyword evidence="4" id="KW-1185">Reference proteome</keyword>
<keyword evidence="1 3" id="KW-0328">Glycosyltransferase</keyword>
<reference evidence="3 4" key="1">
    <citation type="submission" date="2019-02" db="EMBL/GenBank/DDBJ databases">
        <title>Deep-cultivation of Planctomycetes and their phenomic and genomic characterization uncovers novel biology.</title>
        <authorList>
            <person name="Wiegand S."/>
            <person name="Jogler M."/>
            <person name="Boedeker C."/>
            <person name="Pinto D."/>
            <person name="Vollmers J."/>
            <person name="Rivas-Marin E."/>
            <person name="Kohn T."/>
            <person name="Peeters S.H."/>
            <person name="Heuer A."/>
            <person name="Rast P."/>
            <person name="Oberbeckmann S."/>
            <person name="Bunk B."/>
            <person name="Jeske O."/>
            <person name="Meyerdierks A."/>
            <person name="Storesund J.E."/>
            <person name="Kallscheuer N."/>
            <person name="Luecker S."/>
            <person name="Lage O.M."/>
            <person name="Pohl T."/>
            <person name="Merkel B.J."/>
            <person name="Hornburger P."/>
            <person name="Mueller R.-W."/>
            <person name="Bruemmer F."/>
            <person name="Labrenz M."/>
            <person name="Spormann A.M."/>
            <person name="Op den Camp H."/>
            <person name="Overmann J."/>
            <person name="Amann R."/>
            <person name="Jetten M.S.M."/>
            <person name="Mascher T."/>
            <person name="Medema M.H."/>
            <person name="Devos D.P."/>
            <person name="Kaster A.-K."/>
            <person name="Ovreas L."/>
            <person name="Rohde M."/>
            <person name="Galperin M.Y."/>
            <person name="Jogler C."/>
        </authorList>
    </citation>
    <scope>NUCLEOTIDE SEQUENCE [LARGE SCALE GENOMIC DNA]</scope>
    <source>
        <strain evidence="3 4">Pan189</strain>
    </source>
</reference>
<organism evidence="3 4">
    <name type="scientific">Stratiformator vulcanicus</name>
    <dbReference type="NCBI Taxonomy" id="2527980"/>
    <lineage>
        <taxon>Bacteria</taxon>
        <taxon>Pseudomonadati</taxon>
        <taxon>Planctomycetota</taxon>
        <taxon>Planctomycetia</taxon>
        <taxon>Planctomycetales</taxon>
        <taxon>Planctomycetaceae</taxon>
        <taxon>Stratiformator</taxon>
    </lineage>
</organism>
<dbReference type="PANTHER" id="PTHR34136:SF1">
    <property type="entry name" value="UDP-N-ACETYL-D-MANNOSAMINURONIC ACID TRANSFERASE"/>
    <property type="match status" value="1"/>
</dbReference>
<accession>A0A517R434</accession>
<evidence type="ECO:0000313" key="4">
    <source>
        <dbReference type="Proteomes" id="UP000317318"/>
    </source>
</evidence>
<dbReference type="RefSeq" id="WP_145364720.1">
    <property type="nucleotide sequence ID" value="NZ_CP036268.1"/>
</dbReference>